<dbReference type="OrthoDB" id="9805360at2"/>
<dbReference type="Proteomes" id="UP000051955">
    <property type="component" value="Unassembled WGS sequence"/>
</dbReference>
<dbReference type="Pfam" id="PF01883">
    <property type="entry name" value="FeS_assembly_P"/>
    <property type="match status" value="1"/>
</dbReference>
<name>A0A0R1LH55_9LACO</name>
<organism evidence="2 3">
    <name type="scientific">Levilactobacillus acidifarinae DSM 19394 = JCM 15949</name>
    <dbReference type="NCBI Taxonomy" id="1423715"/>
    <lineage>
        <taxon>Bacteria</taxon>
        <taxon>Bacillati</taxon>
        <taxon>Bacillota</taxon>
        <taxon>Bacilli</taxon>
        <taxon>Lactobacillales</taxon>
        <taxon>Lactobacillaceae</taxon>
        <taxon>Levilactobacillus</taxon>
    </lineage>
</organism>
<proteinExistence type="predicted"/>
<dbReference type="SUPFAM" id="SSF117916">
    <property type="entry name" value="Fe-S cluster assembly (FSCA) domain-like"/>
    <property type="match status" value="1"/>
</dbReference>
<dbReference type="InterPro" id="IPR002744">
    <property type="entry name" value="MIP18-like"/>
</dbReference>
<dbReference type="GO" id="GO:0032259">
    <property type="term" value="P:methylation"/>
    <property type="evidence" value="ECO:0007669"/>
    <property type="project" value="UniProtKB-KW"/>
</dbReference>
<keyword evidence="2" id="KW-0489">Methyltransferase</keyword>
<dbReference type="PANTHER" id="PTHR42831">
    <property type="entry name" value="FE-S PROTEIN MATURATION AUXILIARY FACTOR YITW"/>
    <property type="match status" value="1"/>
</dbReference>
<dbReference type="STRING" id="1423715.FD25_GL001605"/>
<dbReference type="InterPro" id="IPR034904">
    <property type="entry name" value="FSCA_dom_sf"/>
</dbReference>
<evidence type="ECO:0000313" key="2">
    <source>
        <dbReference type="EMBL" id="KRK95222.1"/>
    </source>
</evidence>
<comment type="caution">
    <text evidence="2">The sequence shown here is derived from an EMBL/GenBank/DDBJ whole genome shotgun (WGS) entry which is preliminary data.</text>
</comment>
<sequence>MAQPVVQTKSPVEDDVLKQLETVIDPELGVDIVNLGLIYGVDVNDDGTCILTMTLTTMGCPIGNLLADSIRQAVTKLEAVHTCEIDLVWEPAWDIDHMSRYAKVALGLHE</sequence>
<dbReference type="GO" id="GO:0008168">
    <property type="term" value="F:methyltransferase activity"/>
    <property type="evidence" value="ECO:0007669"/>
    <property type="project" value="UniProtKB-KW"/>
</dbReference>
<dbReference type="InterPro" id="IPR052339">
    <property type="entry name" value="Fe-S_Maturation_MIP18"/>
</dbReference>
<gene>
    <name evidence="2" type="ORF">FD25_GL001605</name>
</gene>
<dbReference type="AlphaFoldDB" id="A0A0R1LH55"/>
<keyword evidence="2" id="KW-0808">Transferase</keyword>
<dbReference type="PANTHER" id="PTHR42831:SF1">
    <property type="entry name" value="FE-S PROTEIN MATURATION AUXILIARY FACTOR YITW"/>
    <property type="match status" value="1"/>
</dbReference>
<dbReference type="RefSeq" id="WP_057802556.1">
    <property type="nucleotide sequence ID" value="NZ_AZDV01000015.1"/>
</dbReference>
<dbReference type="PATRIC" id="fig|1423715.3.peg.1642"/>
<protein>
    <submittedName>
        <fullName evidence="2">N-6 adenine-specific DNA methylase YitW</fullName>
    </submittedName>
</protein>
<dbReference type="Gene3D" id="3.30.300.130">
    <property type="entry name" value="Fe-S cluster assembly (FSCA)"/>
    <property type="match status" value="1"/>
</dbReference>
<accession>A0A0R1LH55</accession>
<keyword evidence="3" id="KW-1185">Reference proteome</keyword>
<dbReference type="EMBL" id="AZDV01000015">
    <property type="protein sequence ID" value="KRK95222.1"/>
    <property type="molecule type" value="Genomic_DNA"/>
</dbReference>
<feature type="domain" description="MIP18 family-like" evidence="1">
    <location>
        <begin position="13"/>
        <end position="84"/>
    </location>
</feature>
<reference evidence="2 3" key="1">
    <citation type="journal article" date="2015" name="Genome Announc.">
        <title>Expanding the biotechnology potential of lactobacilli through comparative genomics of 213 strains and associated genera.</title>
        <authorList>
            <person name="Sun Z."/>
            <person name="Harris H.M."/>
            <person name="McCann A."/>
            <person name="Guo C."/>
            <person name="Argimon S."/>
            <person name="Zhang W."/>
            <person name="Yang X."/>
            <person name="Jeffery I.B."/>
            <person name="Cooney J.C."/>
            <person name="Kagawa T.F."/>
            <person name="Liu W."/>
            <person name="Song Y."/>
            <person name="Salvetti E."/>
            <person name="Wrobel A."/>
            <person name="Rasinkangas P."/>
            <person name="Parkhill J."/>
            <person name="Rea M.C."/>
            <person name="O'Sullivan O."/>
            <person name="Ritari J."/>
            <person name="Douillard F.P."/>
            <person name="Paul Ross R."/>
            <person name="Yang R."/>
            <person name="Briner A.E."/>
            <person name="Felis G.E."/>
            <person name="de Vos W.M."/>
            <person name="Barrangou R."/>
            <person name="Klaenhammer T.R."/>
            <person name="Caufield P.W."/>
            <person name="Cui Y."/>
            <person name="Zhang H."/>
            <person name="O'Toole P.W."/>
        </authorList>
    </citation>
    <scope>NUCLEOTIDE SEQUENCE [LARGE SCALE GENOMIC DNA]</scope>
    <source>
        <strain evidence="2 3">DSM 19394</strain>
    </source>
</reference>
<evidence type="ECO:0000259" key="1">
    <source>
        <dbReference type="Pfam" id="PF01883"/>
    </source>
</evidence>
<evidence type="ECO:0000313" key="3">
    <source>
        <dbReference type="Proteomes" id="UP000051955"/>
    </source>
</evidence>